<evidence type="ECO:0000256" key="1">
    <source>
        <dbReference type="SAM" id="MobiDB-lite"/>
    </source>
</evidence>
<dbReference type="Gene3D" id="2.40.50.320">
    <property type="entry name" value="Copper binding periplasmic protein CusF"/>
    <property type="match status" value="1"/>
</dbReference>
<sequence>MLALGTGAWTVQAQTPPPDPTVPAASAPAEADWTEGEVRRVDAAAGKLTLRHGPIRHLDMPGMTMVFRAAEPQLLDGLKTGDKVRFKATESQGQYTVTALEPVR</sequence>
<feature type="region of interest" description="Disordered" evidence="1">
    <location>
        <begin position="1"/>
        <end position="35"/>
    </location>
</feature>
<dbReference type="Proteomes" id="UP000297564">
    <property type="component" value="Unassembled WGS sequence"/>
</dbReference>
<organism evidence="2 3">
    <name type="scientific">Ramlibacter rhizophilus</name>
    <dbReference type="NCBI Taxonomy" id="1781167"/>
    <lineage>
        <taxon>Bacteria</taxon>
        <taxon>Pseudomonadati</taxon>
        <taxon>Pseudomonadota</taxon>
        <taxon>Betaproteobacteria</taxon>
        <taxon>Burkholderiales</taxon>
        <taxon>Comamonadaceae</taxon>
        <taxon>Ramlibacter</taxon>
    </lineage>
</organism>
<gene>
    <name evidence="2" type="ORF">EZ242_04470</name>
</gene>
<dbReference type="OrthoDB" id="9180744at2"/>
<dbReference type="AlphaFoldDB" id="A0A4Z0C0P6"/>
<keyword evidence="3" id="KW-1185">Reference proteome</keyword>
<dbReference type="InterPro" id="IPR021647">
    <property type="entry name" value="CusF_Ec"/>
</dbReference>
<accession>A0A4Z0C0P6</accession>
<name>A0A4Z0C0P6_9BURK</name>
<reference evidence="2 3" key="1">
    <citation type="submission" date="2019-03" db="EMBL/GenBank/DDBJ databases">
        <title>Ramlibacter rhizophilus CCTCC AB2015357, whole genome shotgun sequence.</title>
        <authorList>
            <person name="Zhang X."/>
            <person name="Feng G."/>
            <person name="Zhu H."/>
        </authorList>
    </citation>
    <scope>NUCLEOTIDE SEQUENCE [LARGE SCALE GENOMIC DNA]</scope>
    <source>
        <strain evidence="2 3">CCTCC AB2015357</strain>
    </source>
</reference>
<evidence type="ECO:0000313" key="3">
    <source>
        <dbReference type="Proteomes" id="UP000297564"/>
    </source>
</evidence>
<protein>
    <submittedName>
        <fullName evidence="2">Copper-binding protein</fullName>
    </submittedName>
</protein>
<dbReference type="InterPro" id="IPR042230">
    <property type="entry name" value="CusF_sf"/>
</dbReference>
<comment type="caution">
    <text evidence="2">The sequence shown here is derived from an EMBL/GenBank/DDBJ whole genome shotgun (WGS) entry which is preliminary data.</text>
</comment>
<evidence type="ECO:0000313" key="2">
    <source>
        <dbReference type="EMBL" id="TFZ05103.1"/>
    </source>
</evidence>
<proteinExistence type="predicted"/>
<dbReference type="Pfam" id="PF11604">
    <property type="entry name" value="CusF_Ec"/>
    <property type="match status" value="1"/>
</dbReference>
<dbReference type="EMBL" id="SMLL01000001">
    <property type="protein sequence ID" value="TFZ05103.1"/>
    <property type="molecule type" value="Genomic_DNA"/>
</dbReference>